<dbReference type="InterPro" id="IPR051450">
    <property type="entry name" value="Gfo/Idh/MocA_Oxidoreductases"/>
</dbReference>
<name>A0A344UQV1_9ACTN</name>
<dbReference type="InterPro" id="IPR036291">
    <property type="entry name" value="NAD(P)-bd_dom_sf"/>
</dbReference>
<dbReference type="RefSeq" id="WP_114043775.1">
    <property type="nucleotide sequence ID" value="NZ_CP025198.1"/>
</dbReference>
<dbReference type="SUPFAM" id="SSF55347">
    <property type="entry name" value="Glyceraldehyde-3-phosphate dehydrogenase-like, C-terminal domain"/>
    <property type="match status" value="1"/>
</dbReference>
<dbReference type="Proteomes" id="UP000251995">
    <property type="component" value="Chromosome"/>
</dbReference>
<accession>A0A344UQV1</accession>
<dbReference type="Pfam" id="PF22725">
    <property type="entry name" value="GFO_IDH_MocA_C3"/>
    <property type="match status" value="1"/>
</dbReference>
<keyword evidence="3" id="KW-0560">Oxidoreductase</keyword>
<reference evidence="3 4" key="1">
    <citation type="submission" date="2017-12" db="EMBL/GenBank/DDBJ databases">
        <title>The whole genome sequence of the Acidipropionibacterium virtanenii sp. nov. type strain JS278.</title>
        <authorList>
            <person name="Laine P."/>
            <person name="Deptula P."/>
            <person name="Varmanen P."/>
            <person name="Auvinen P."/>
        </authorList>
    </citation>
    <scope>NUCLEOTIDE SEQUENCE [LARGE SCALE GENOMIC DNA]</scope>
    <source>
        <strain evidence="3 4">JS278</strain>
    </source>
</reference>
<dbReference type="PANTHER" id="PTHR43377:SF1">
    <property type="entry name" value="BILIVERDIN REDUCTASE A"/>
    <property type="match status" value="1"/>
</dbReference>
<dbReference type="Pfam" id="PF01408">
    <property type="entry name" value="GFO_IDH_MocA"/>
    <property type="match status" value="1"/>
</dbReference>
<dbReference type="Gene3D" id="3.30.360.10">
    <property type="entry name" value="Dihydrodipicolinate Reductase, domain 2"/>
    <property type="match status" value="1"/>
</dbReference>
<protein>
    <submittedName>
        <fullName evidence="3">Scyllo-inositol 2-dehydrogenase (NAD(+))</fullName>
        <ecNumber evidence="3">1.1.1.370</ecNumber>
    </submittedName>
</protein>
<sequence>MKIGIMSFAHVHAAGYARLLAGIPGAEVVAADPGEHSDDEVRGAMLAAEAGVYYLDDYDDLFTWGPDAVIITSENARHRADVERAAAAGAHILCEKPLATSWEDGLAIRDVVARAGVICMLAHPVRFSSAFARLQAQHRAGALGEIVAIRGANNGMLPTERAWFTDPQLAGGGALVDHIVHLADLIDALTGATPRRVTATSNRTLYPDRPVESTALTLIEYDDGMIAALDSSWSVPQKAPAWGGLRMSVLGTAGTVDVDVFGSAARGVSSDGMAVEARYGADLDAAMLGCFLEAVRTGVQPKPDVETGLRTLSVVLAAQESARTGQAVDVGNLLSP</sequence>
<dbReference type="AlphaFoldDB" id="A0A344UQV1"/>
<dbReference type="PANTHER" id="PTHR43377">
    <property type="entry name" value="BILIVERDIN REDUCTASE A"/>
    <property type="match status" value="1"/>
</dbReference>
<dbReference type="Gene3D" id="3.40.50.720">
    <property type="entry name" value="NAD(P)-binding Rossmann-like Domain"/>
    <property type="match status" value="1"/>
</dbReference>
<proteinExistence type="predicted"/>
<dbReference type="InterPro" id="IPR000683">
    <property type="entry name" value="Gfo/Idh/MocA-like_OxRdtase_N"/>
</dbReference>
<feature type="domain" description="Gfo/Idh/MocA-like oxidoreductase N-terminal" evidence="1">
    <location>
        <begin position="37"/>
        <end position="123"/>
    </location>
</feature>
<gene>
    <name evidence="3" type="primary">iolX_1</name>
    <name evidence="3" type="ORF">JS278_00456</name>
</gene>
<evidence type="ECO:0000259" key="1">
    <source>
        <dbReference type="Pfam" id="PF01408"/>
    </source>
</evidence>
<dbReference type="EC" id="1.1.1.370" evidence="3"/>
<evidence type="ECO:0000313" key="4">
    <source>
        <dbReference type="Proteomes" id="UP000251995"/>
    </source>
</evidence>
<evidence type="ECO:0000259" key="2">
    <source>
        <dbReference type="Pfam" id="PF22725"/>
    </source>
</evidence>
<keyword evidence="4" id="KW-1185">Reference proteome</keyword>
<dbReference type="KEGG" id="acij:JS278_00456"/>
<dbReference type="OrthoDB" id="9792085at2"/>
<dbReference type="GO" id="GO:0000166">
    <property type="term" value="F:nucleotide binding"/>
    <property type="evidence" value="ECO:0007669"/>
    <property type="project" value="InterPro"/>
</dbReference>
<dbReference type="EMBL" id="CP025198">
    <property type="protein sequence ID" value="AXE37649.1"/>
    <property type="molecule type" value="Genomic_DNA"/>
</dbReference>
<feature type="domain" description="GFO/IDH/MocA-like oxidoreductase" evidence="2">
    <location>
        <begin position="131"/>
        <end position="256"/>
    </location>
</feature>
<dbReference type="GO" id="GO:0016491">
    <property type="term" value="F:oxidoreductase activity"/>
    <property type="evidence" value="ECO:0007669"/>
    <property type="project" value="UniProtKB-KW"/>
</dbReference>
<evidence type="ECO:0000313" key="3">
    <source>
        <dbReference type="EMBL" id="AXE37649.1"/>
    </source>
</evidence>
<dbReference type="InterPro" id="IPR055170">
    <property type="entry name" value="GFO_IDH_MocA-like_dom"/>
</dbReference>
<organism evidence="3 4">
    <name type="scientific">Acidipropionibacterium virtanenii</name>
    <dbReference type="NCBI Taxonomy" id="2057246"/>
    <lineage>
        <taxon>Bacteria</taxon>
        <taxon>Bacillati</taxon>
        <taxon>Actinomycetota</taxon>
        <taxon>Actinomycetes</taxon>
        <taxon>Propionibacteriales</taxon>
        <taxon>Propionibacteriaceae</taxon>
        <taxon>Acidipropionibacterium</taxon>
    </lineage>
</organism>
<dbReference type="SUPFAM" id="SSF51735">
    <property type="entry name" value="NAD(P)-binding Rossmann-fold domains"/>
    <property type="match status" value="1"/>
</dbReference>